<name>A0A0B4H880_METGA</name>
<evidence type="ECO:0000259" key="4">
    <source>
        <dbReference type="Pfam" id="PF07727"/>
    </source>
</evidence>
<protein>
    <submittedName>
        <fullName evidence="5">Reverse transcriptase family protein</fullName>
    </submittedName>
</protein>
<reference evidence="5 6" key="1">
    <citation type="journal article" date="2014" name="Proc. Natl. Acad. Sci. U.S.A.">
        <title>Trajectory and genomic determinants of fungal-pathogen speciation and host adaptation.</title>
        <authorList>
            <person name="Hu X."/>
            <person name="Xiao G."/>
            <person name="Zheng P."/>
            <person name="Shang Y."/>
            <person name="Su Y."/>
            <person name="Zhang X."/>
            <person name="Liu X."/>
            <person name="Zhan S."/>
            <person name="St Leger R.J."/>
            <person name="Wang C."/>
        </authorList>
    </citation>
    <scope>NUCLEOTIDE SEQUENCE [LARGE SCALE GENOMIC DNA]</scope>
    <source>
        <strain evidence="5 6">ARSEF 977</strain>
    </source>
</reference>
<evidence type="ECO:0000256" key="2">
    <source>
        <dbReference type="ARBA" id="ARBA00023128"/>
    </source>
</evidence>
<feature type="compositionally biased region" description="Polar residues" evidence="3">
    <location>
        <begin position="1"/>
        <end position="12"/>
    </location>
</feature>
<dbReference type="HOGENOM" id="CLU_001650_21_2_1"/>
<keyword evidence="5" id="KW-0548">Nucleotidyltransferase</keyword>
<dbReference type="AlphaFoldDB" id="A0A0B4H880"/>
<dbReference type="InterPro" id="IPR043502">
    <property type="entry name" value="DNA/RNA_pol_sf"/>
</dbReference>
<dbReference type="Proteomes" id="UP000031192">
    <property type="component" value="Unassembled WGS sequence"/>
</dbReference>
<dbReference type="GO" id="GO:0003964">
    <property type="term" value="F:RNA-directed DNA polymerase activity"/>
    <property type="evidence" value="ECO:0007669"/>
    <property type="project" value="UniProtKB-KW"/>
</dbReference>
<evidence type="ECO:0000256" key="1">
    <source>
        <dbReference type="ARBA" id="ARBA00004173"/>
    </source>
</evidence>
<dbReference type="CDD" id="cd09272">
    <property type="entry name" value="RNase_HI_RT_Ty1"/>
    <property type="match status" value="1"/>
</dbReference>
<evidence type="ECO:0000313" key="6">
    <source>
        <dbReference type="Proteomes" id="UP000031192"/>
    </source>
</evidence>
<comment type="subcellular location">
    <subcellularLocation>
        <location evidence="1">Mitochondrion</location>
    </subcellularLocation>
</comment>
<dbReference type="PANTHER" id="PTHR11439">
    <property type="entry name" value="GAG-POL-RELATED RETROTRANSPOSON"/>
    <property type="match status" value="1"/>
</dbReference>
<dbReference type="InterPro" id="IPR013103">
    <property type="entry name" value="RVT_2"/>
</dbReference>
<proteinExistence type="predicted"/>
<dbReference type="EMBL" id="AZNH01000025">
    <property type="protein sequence ID" value="KID85976.1"/>
    <property type="molecule type" value="Genomic_DNA"/>
</dbReference>
<organism evidence="5 6">
    <name type="scientific">Metarhizium guizhouense (strain ARSEF 977)</name>
    <dbReference type="NCBI Taxonomy" id="1276136"/>
    <lineage>
        <taxon>Eukaryota</taxon>
        <taxon>Fungi</taxon>
        <taxon>Dikarya</taxon>
        <taxon>Ascomycota</taxon>
        <taxon>Pezizomycotina</taxon>
        <taxon>Sordariomycetes</taxon>
        <taxon>Hypocreomycetidae</taxon>
        <taxon>Hypocreales</taxon>
        <taxon>Clavicipitaceae</taxon>
        <taxon>Metarhizium</taxon>
    </lineage>
</organism>
<dbReference type="Pfam" id="PF07727">
    <property type="entry name" value="RVT_2"/>
    <property type="match status" value="1"/>
</dbReference>
<dbReference type="PANTHER" id="PTHR11439:SF438">
    <property type="entry name" value="REVERSE TRANSCRIPTASE TY1_COPIA-TYPE DOMAIN-CONTAINING PROTEIN"/>
    <property type="match status" value="1"/>
</dbReference>
<sequence>MQPDTQPSSDLQPVTARGETRTRRSPRELYGDQPTRKSSRTPKPTRKHRDYGNNAFTALLPAEQHPEGNLATFHSVFLAAVSKTARDHRFHRDDLVRLPKRYQDLEHHPMGPEFKEAIRKELHDLLRRGTWRLVERDKTRAAPLPLKWVFNYKFDQDGYLQRCKARVCVRGDLQDDDGGLETYAATLAAKTFRVIVATAARFDLDVRQFDVSNAFLYSDLKTDQPVYAQLPKGYVELGFLKPGEVSTMIAKLEKALYGLRESPLLWYNELSNSLEEAGIDRTDEEPCVFTDGKILVLVYVDDILILSPPQEKDSVDMLVKHLQDKYDLREEEFKWYLGIRVMRDRPNRKIYLCQDAYIDKIARKFKLCDSKLRVPSIPITTTALVKHDGQATKEVVKAYQERVGSLMYIAVMTRPDIARAATQLARFLTNPSPEHLAAADQCIRYLYTTKFLAIVYDGMHAGEALVIASDASFADDAETRRSSQGYVMTLFGGPVVWKAGLQDTVTTSTTEAEILSLERTAKESYALDRLLRDISLDLGPLKIYCDNLQSIRLVVEDNQRITTKLRHVDVQNMWLKQEFKKGRFLVEYLQTDQMPADGLTKALSRSKFEHFRSMLNLIDIKKETNLEERTVS</sequence>
<evidence type="ECO:0000313" key="5">
    <source>
        <dbReference type="EMBL" id="KID85976.1"/>
    </source>
</evidence>
<gene>
    <name evidence="5" type="ORF">MGU_06893</name>
</gene>
<accession>A0A0B4H880</accession>
<comment type="caution">
    <text evidence="5">The sequence shown here is derived from an EMBL/GenBank/DDBJ whole genome shotgun (WGS) entry which is preliminary data.</text>
</comment>
<keyword evidence="5" id="KW-0695">RNA-directed DNA polymerase</keyword>
<dbReference type="GO" id="GO:0005739">
    <property type="term" value="C:mitochondrion"/>
    <property type="evidence" value="ECO:0007669"/>
    <property type="project" value="UniProtKB-SubCell"/>
</dbReference>
<keyword evidence="6" id="KW-1185">Reference proteome</keyword>
<dbReference type="OrthoDB" id="4941404at2759"/>
<feature type="compositionally biased region" description="Basic and acidic residues" evidence="3">
    <location>
        <begin position="18"/>
        <end position="30"/>
    </location>
</feature>
<keyword evidence="5" id="KW-0808">Transferase</keyword>
<feature type="compositionally biased region" description="Basic residues" evidence="3">
    <location>
        <begin position="37"/>
        <end position="49"/>
    </location>
</feature>
<feature type="region of interest" description="Disordered" evidence="3">
    <location>
        <begin position="1"/>
        <end position="51"/>
    </location>
</feature>
<evidence type="ECO:0000256" key="3">
    <source>
        <dbReference type="SAM" id="MobiDB-lite"/>
    </source>
</evidence>
<keyword evidence="2" id="KW-0496">Mitochondrion</keyword>
<dbReference type="SUPFAM" id="SSF56672">
    <property type="entry name" value="DNA/RNA polymerases"/>
    <property type="match status" value="1"/>
</dbReference>
<feature type="domain" description="Reverse transcriptase Ty1/copia-type" evidence="4">
    <location>
        <begin position="130"/>
        <end position="371"/>
    </location>
</feature>